<evidence type="ECO:0000313" key="2">
    <source>
        <dbReference type="EMBL" id="NRO35667.1"/>
    </source>
</evidence>
<keyword evidence="1" id="KW-0812">Transmembrane</keyword>
<gene>
    <name evidence="2" type="ORF">IMAU30003_01922</name>
</gene>
<organism evidence="2 3">
    <name type="scientific">Lactobacillus helveticus</name>
    <name type="common">Lactobacillus suntoryeus</name>
    <dbReference type="NCBI Taxonomy" id="1587"/>
    <lineage>
        <taxon>Bacteria</taxon>
        <taxon>Bacillati</taxon>
        <taxon>Bacillota</taxon>
        <taxon>Bacilli</taxon>
        <taxon>Lactobacillales</taxon>
        <taxon>Lactobacillaceae</taxon>
        <taxon>Lactobacillus</taxon>
    </lineage>
</organism>
<comment type="caution">
    <text evidence="2">The sequence shown here is derived from an EMBL/GenBank/DDBJ whole genome shotgun (WGS) entry which is preliminary data.</text>
</comment>
<keyword evidence="1" id="KW-1133">Transmembrane helix</keyword>
<evidence type="ECO:0000256" key="1">
    <source>
        <dbReference type="SAM" id="Phobius"/>
    </source>
</evidence>
<feature type="transmembrane region" description="Helical" evidence="1">
    <location>
        <begin position="6"/>
        <end position="24"/>
    </location>
</feature>
<protein>
    <recommendedName>
        <fullName evidence="4">DUF554 family protein</fullName>
    </recommendedName>
</protein>
<dbReference type="AlphaFoldDB" id="A0A9Q5C604"/>
<proteinExistence type="predicted"/>
<dbReference type="Proteomes" id="UP000651333">
    <property type="component" value="Unassembled WGS sequence"/>
</dbReference>
<name>A0A9Q5C604_LACHE</name>
<evidence type="ECO:0000313" key="3">
    <source>
        <dbReference type="Proteomes" id="UP000651333"/>
    </source>
</evidence>
<dbReference type="EMBL" id="WCHB01000097">
    <property type="protein sequence ID" value="NRO35667.1"/>
    <property type="molecule type" value="Genomic_DNA"/>
</dbReference>
<accession>A0A9Q5C604</accession>
<keyword evidence="1" id="KW-0472">Membrane</keyword>
<reference evidence="2" key="1">
    <citation type="submission" date="2019-09" db="EMBL/GenBank/DDBJ databases">
        <title>Comparative genomic analysis of Lactobacillus helveticus.</title>
        <authorList>
            <person name="Zhang H."/>
            <person name="Chen Y."/>
            <person name="Zhong Z."/>
        </authorList>
    </citation>
    <scope>NUCLEOTIDE SEQUENCE</scope>
    <source>
        <strain evidence="2">IMAU30003</strain>
    </source>
</reference>
<evidence type="ECO:0008006" key="4">
    <source>
        <dbReference type="Google" id="ProtNLM"/>
    </source>
</evidence>
<sequence>MIGTIVNTLVLLVLLVGTSIGCLVKKGINKRYEDVLFIAIGASRSRYWLGKRDQHHA</sequence>